<dbReference type="PRINTS" id="PR00081">
    <property type="entry name" value="GDHRDH"/>
</dbReference>
<name>A0A9P9IZT0_9HYPO</name>
<dbReference type="OrthoDB" id="5399006at2759"/>
<dbReference type="Pfam" id="PF00106">
    <property type="entry name" value="adh_short"/>
    <property type="match status" value="1"/>
</dbReference>
<evidence type="ECO:0000313" key="1">
    <source>
        <dbReference type="EMBL" id="KAH7139967.1"/>
    </source>
</evidence>
<gene>
    <name evidence="1" type="ORF">B0J13DRAFT_69307</name>
</gene>
<dbReference type="Proteomes" id="UP000717696">
    <property type="component" value="Unassembled WGS sequence"/>
</dbReference>
<dbReference type="AlphaFoldDB" id="A0A9P9IZT0"/>
<dbReference type="PANTHER" id="PTHR43431">
    <property type="entry name" value="OXIDOREDUCTASE, SHORT CHAIN DEHYDROGENASE/REDUCTASE FAMILY (AFU_ORTHOLOGUE AFUA_5G14000)"/>
    <property type="match status" value="1"/>
</dbReference>
<dbReference type="InterPro" id="IPR002347">
    <property type="entry name" value="SDR_fam"/>
</dbReference>
<comment type="caution">
    <text evidence="1">The sequence shown here is derived from an EMBL/GenBank/DDBJ whole genome shotgun (WGS) entry which is preliminary data.</text>
</comment>
<dbReference type="PANTHER" id="PTHR43431:SF7">
    <property type="entry name" value="OXIDOREDUCTASE, SHORT CHAIN DEHYDROGENASE_REDUCTASE FAMILY (AFU_ORTHOLOGUE AFUA_5G14000)"/>
    <property type="match status" value="1"/>
</dbReference>
<organism evidence="1 2">
    <name type="scientific">Dactylonectria estremocensis</name>
    <dbReference type="NCBI Taxonomy" id="1079267"/>
    <lineage>
        <taxon>Eukaryota</taxon>
        <taxon>Fungi</taxon>
        <taxon>Dikarya</taxon>
        <taxon>Ascomycota</taxon>
        <taxon>Pezizomycotina</taxon>
        <taxon>Sordariomycetes</taxon>
        <taxon>Hypocreomycetidae</taxon>
        <taxon>Hypocreales</taxon>
        <taxon>Nectriaceae</taxon>
        <taxon>Dactylonectria</taxon>
    </lineage>
</organism>
<dbReference type="SUPFAM" id="SSF51735">
    <property type="entry name" value="NAD(P)-binding Rossmann-fold domains"/>
    <property type="match status" value="1"/>
</dbReference>
<reference evidence="1" key="1">
    <citation type="journal article" date="2021" name="Nat. Commun.">
        <title>Genetic determinants of endophytism in the Arabidopsis root mycobiome.</title>
        <authorList>
            <person name="Mesny F."/>
            <person name="Miyauchi S."/>
            <person name="Thiergart T."/>
            <person name="Pickel B."/>
            <person name="Atanasova L."/>
            <person name="Karlsson M."/>
            <person name="Huettel B."/>
            <person name="Barry K.W."/>
            <person name="Haridas S."/>
            <person name="Chen C."/>
            <person name="Bauer D."/>
            <person name="Andreopoulos W."/>
            <person name="Pangilinan J."/>
            <person name="LaButti K."/>
            <person name="Riley R."/>
            <person name="Lipzen A."/>
            <person name="Clum A."/>
            <person name="Drula E."/>
            <person name="Henrissat B."/>
            <person name="Kohler A."/>
            <person name="Grigoriev I.V."/>
            <person name="Martin F.M."/>
            <person name="Hacquard S."/>
        </authorList>
    </citation>
    <scope>NUCLEOTIDE SEQUENCE</scope>
    <source>
        <strain evidence="1">MPI-CAGE-AT-0021</strain>
    </source>
</reference>
<accession>A0A9P9IZT0</accession>
<proteinExistence type="predicted"/>
<keyword evidence="2" id="KW-1185">Reference proteome</keyword>
<evidence type="ECO:0000313" key="2">
    <source>
        <dbReference type="Proteomes" id="UP000717696"/>
    </source>
</evidence>
<dbReference type="EMBL" id="JAGMUU010000014">
    <property type="protein sequence ID" value="KAH7139967.1"/>
    <property type="molecule type" value="Genomic_DNA"/>
</dbReference>
<dbReference type="InterPro" id="IPR036291">
    <property type="entry name" value="NAD(P)-bd_dom_sf"/>
</dbReference>
<dbReference type="Gene3D" id="3.40.50.720">
    <property type="entry name" value="NAD(P)-binding Rossmann-like Domain"/>
    <property type="match status" value="1"/>
</dbReference>
<sequence>MSLKSFYALIVGAGPGTGRAAAIRFSKAYPVVLLARRAESYEETVAEIRKAGGQAIGITADMTDPAVIDATFDTIAKELPDSKLAAAIYNVNSGFLVKPFLETKPEEFQTALSGQAGGFFTFAQKTLPLLLEAVPDSPNPPSLIITGATASLKASAKFASFAAGKFALRALSQSLAREFGPQGVHVAHAIIDGLIDTPGTKGFPLKNNVEDAKIKPEAIAESYWHLHTQHRSSFTQELDLRPYSESF</sequence>
<protein>
    <submittedName>
        <fullName evidence="1">Short-chain dehydrogenase</fullName>
    </submittedName>
</protein>